<dbReference type="GO" id="GO:0031201">
    <property type="term" value="C:SNARE complex"/>
    <property type="evidence" value="ECO:0007669"/>
    <property type="project" value="TreeGrafter"/>
</dbReference>
<evidence type="ECO:0000256" key="4">
    <source>
        <dbReference type="ARBA" id="ARBA00022892"/>
    </source>
</evidence>
<evidence type="ECO:0000313" key="10">
    <source>
        <dbReference type="Proteomes" id="UP001188597"/>
    </source>
</evidence>
<dbReference type="PANTHER" id="PTHR13768">
    <property type="entry name" value="SOLUBLE NSF ATTACHMENT PROTEIN SNAP"/>
    <property type="match status" value="1"/>
</dbReference>
<dbReference type="InterPro" id="IPR011990">
    <property type="entry name" value="TPR-like_helical_dom_sf"/>
</dbReference>
<dbReference type="GO" id="GO:0006886">
    <property type="term" value="P:intracellular protein transport"/>
    <property type="evidence" value="ECO:0007669"/>
    <property type="project" value="InterPro"/>
</dbReference>
<evidence type="ECO:0000313" key="9">
    <source>
        <dbReference type="EMBL" id="KAK3041869.1"/>
    </source>
</evidence>
<proteinExistence type="inferred from homology"/>
<dbReference type="Proteomes" id="UP001188597">
    <property type="component" value="Unassembled WGS sequence"/>
</dbReference>
<evidence type="ECO:0000256" key="6">
    <source>
        <dbReference type="ARBA" id="ARBA00023136"/>
    </source>
</evidence>
<evidence type="ECO:0000256" key="5">
    <source>
        <dbReference type="ARBA" id="ARBA00022927"/>
    </source>
</evidence>
<comment type="similarity">
    <text evidence="2">Belongs to the SNAP family.</text>
</comment>
<evidence type="ECO:0000256" key="2">
    <source>
        <dbReference type="ARBA" id="ARBA00010050"/>
    </source>
</evidence>
<dbReference type="GO" id="GO:0016192">
    <property type="term" value="P:vesicle-mediated transport"/>
    <property type="evidence" value="ECO:0007669"/>
    <property type="project" value="UniProtKB-KW"/>
</dbReference>
<name>A0AA88XC75_9ASTE</name>
<dbReference type="EMBL" id="JAVXUP010000027">
    <property type="protein sequence ID" value="KAK3041869.1"/>
    <property type="molecule type" value="Genomic_DNA"/>
</dbReference>
<evidence type="ECO:0000256" key="8">
    <source>
        <dbReference type="ARBA" id="ARBA00042485"/>
    </source>
</evidence>
<evidence type="ECO:0000256" key="1">
    <source>
        <dbReference type="ARBA" id="ARBA00004170"/>
    </source>
</evidence>
<keyword evidence="4" id="KW-0931">ER-Golgi transport</keyword>
<protein>
    <recommendedName>
        <fullName evidence="7">Gamma-soluble NSF attachment protein</fullName>
    </recommendedName>
    <alternativeName>
        <fullName evidence="8">N-ethylmaleimide-sensitive factor attachment protein gamma</fullName>
    </alternativeName>
</protein>
<gene>
    <name evidence="9" type="ORF">RJ639_001237</name>
</gene>
<organism evidence="9 10">
    <name type="scientific">Escallonia herrerae</name>
    <dbReference type="NCBI Taxonomy" id="1293975"/>
    <lineage>
        <taxon>Eukaryota</taxon>
        <taxon>Viridiplantae</taxon>
        <taxon>Streptophyta</taxon>
        <taxon>Embryophyta</taxon>
        <taxon>Tracheophyta</taxon>
        <taxon>Spermatophyta</taxon>
        <taxon>Magnoliopsida</taxon>
        <taxon>eudicotyledons</taxon>
        <taxon>Gunneridae</taxon>
        <taxon>Pentapetalae</taxon>
        <taxon>asterids</taxon>
        <taxon>campanulids</taxon>
        <taxon>Escalloniales</taxon>
        <taxon>Escalloniaceae</taxon>
        <taxon>Escallonia</taxon>
    </lineage>
</organism>
<keyword evidence="10" id="KW-1185">Reference proteome</keyword>
<reference evidence="9" key="1">
    <citation type="submission" date="2022-12" db="EMBL/GenBank/DDBJ databases">
        <title>Draft genome assemblies for two species of Escallonia (Escalloniales).</title>
        <authorList>
            <person name="Chanderbali A."/>
            <person name="Dervinis C."/>
            <person name="Anghel I."/>
            <person name="Soltis D."/>
            <person name="Soltis P."/>
            <person name="Zapata F."/>
        </authorList>
    </citation>
    <scope>NUCLEOTIDE SEQUENCE</scope>
    <source>
        <strain evidence="9">UCBG64.0493</strain>
        <tissue evidence="9">Leaf</tissue>
    </source>
</reference>
<dbReference type="AlphaFoldDB" id="A0AA88XC75"/>
<sequence>MAGSDPEKLITKADKLSVSLSLSGLLLVLALRKKLELEGPDLSYVALGFRLAKKYEKAKQAFEKASKGQEMLASPWDAAKHMESAAALAKELSNWREVADFYRRASELYNECGRSQPASDALSKGAR</sequence>
<dbReference type="PANTHER" id="PTHR13768:SF2">
    <property type="entry name" value="GAMMA-SOLUBLE NSF ATTACHMENT PROTEIN"/>
    <property type="match status" value="1"/>
</dbReference>
<dbReference type="GO" id="GO:0005774">
    <property type="term" value="C:vacuolar membrane"/>
    <property type="evidence" value="ECO:0007669"/>
    <property type="project" value="TreeGrafter"/>
</dbReference>
<evidence type="ECO:0000256" key="3">
    <source>
        <dbReference type="ARBA" id="ARBA00022448"/>
    </source>
</evidence>
<keyword evidence="3" id="KW-0813">Transport</keyword>
<evidence type="ECO:0000256" key="7">
    <source>
        <dbReference type="ARBA" id="ARBA00040047"/>
    </source>
</evidence>
<dbReference type="GO" id="GO:0005483">
    <property type="term" value="F:soluble NSF attachment protein activity"/>
    <property type="evidence" value="ECO:0007669"/>
    <property type="project" value="TreeGrafter"/>
</dbReference>
<comment type="subcellular location">
    <subcellularLocation>
        <location evidence="1">Membrane</location>
        <topology evidence="1">Peripheral membrane protein</topology>
    </subcellularLocation>
</comment>
<keyword evidence="6" id="KW-0472">Membrane</keyword>
<dbReference type="InterPro" id="IPR000744">
    <property type="entry name" value="NSF_attach"/>
</dbReference>
<comment type="caution">
    <text evidence="9">The sequence shown here is derived from an EMBL/GenBank/DDBJ whole genome shotgun (WGS) entry which is preliminary data.</text>
</comment>
<dbReference type="SUPFAM" id="SSF48452">
    <property type="entry name" value="TPR-like"/>
    <property type="match status" value="1"/>
</dbReference>
<dbReference type="Pfam" id="PF14938">
    <property type="entry name" value="SNAP"/>
    <property type="match status" value="1"/>
</dbReference>
<accession>A0AA88XC75</accession>
<dbReference type="GO" id="GO:0019905">
    <property type="term" value="F:syntaxin binding"/>
    <property type="evidence" value="ECO:0007669"/>
    <property type="project" value="TreeGrafter"/>
</dbReference>
<keyword evidence="5" id="KW-0653">Protein transport</keyword>
<dbReference type="Gene3D" id="1.25.40.10">
    <property type="entry name" value="Tetratricopeptide repeat domain"/>
    <property type="match status" value="1"/>
</dbReference>